<reference evidence="7 8" key="1">
    <citation type="journal article" date="2021" name="bioRxiv">
        <title>Unique metabolic strategies in Hadean analogues reveal hints for primordial physiology.</title>
        <authorList>
            <person name="Nobu M.K."/>
            <person name="Nakai R."/>
            <person name="Tamazawa S."/>
            <person name="Mori H."/>
            <person name="Toyoda A."/>
            <person name="Ijiri A."/>
            <person name="Suzuki S."/>
            <person name="Kurokawa K."/>
            <person name="Kamagata Y."/>
            <person name="Tamaki H."/>
        </authorList>
    </citation>
    <scope>NUCLEOTIDE SEQUENCE [LARGE SCALE GENOMIC DNA]</scope>
    <source>
        <strain evidence="7">BS525</strain>
    </source>
</reference>
<evidence type="ECO:0000259" key="6">
    <source>
        <dbReference type="PROSITE" id="PS51012"/>
    </source>
</evidence>
<feature type="transmembrane region" description="Helical" evidence="5">
    <location>
        <begin position="121"/>
        <end position="143"/>
    </location>
</feature>
<dbReference type="PANTHER" id="PTHR43229">
    <property type="entry name" value="NODULATION PROTEIN J"/>
    <property type="match status" value="1"/>
</dbReference>
<dbReference type="PROSITE" id="PS51012">
    <property type="entry name" value="ABC_TM2"/>
    <property type="match status" value="1"/>
</dbReference>
<evidence type="ECO:0000256" key="1">
    <source>
        <dbReference type="ARBA" id="ARBA00004141"/>
    </source>
</evidence>
<evidence type="ECO:0000313" key="8">
    <source>
        <dbReference type="Proteomes" id="UP000811545"/>
    </source>
</evidence>
<feature type="transmembrane region" description="Helical" evidence="5">
    <location>
        <begin position="149"/>
        <end position="176"/>
    </location>
</feature>
<dbReference type="PRINTS" id="PR00164">
    <property type="entry name" value="ABC2TRNSPORT"/>
</dbReference>
<dbReference type="InterPro" id="IPR047817">
    <property type="entry name" value="ABC2_TM_bact-type"/>
</dbReference>
<feature type="domain" description="ABC transmembrane type-2" evidence="6">
    <location>
        <begin position="34"/>
        <end position="258"/>
    </location>
</feature>
<comment type="subcellular location">
    <subcellularLocation>
        <location evidence="5">Cell membrane</location>
        <topology evidence="5">Multi-pass membrane protein</topology>
    </subcellularLocation>
    <subcellularLocation>
        <location evidence="1">Membrane</location>
        <topology evidence="1">Multi-pass membrane protein</topology>
    </subcellularLocation>
</comment>
<evidence type="ECO:0000256" key="4">
    <source>
        <dbReference type="ARBA" id="ARBA00023136"/>
    </source>
</evidence>
<dbReference type="GO" id="GO:0043190">
    <property type="term" value="C:ATP-binding cassette (ABC) transporter complex"/>
    <property type="evidence" value="ECO:0007669"/>
    <property type="project" value="InterPro"/>
</dbReference>
<keyword evidence="3 5" id="KW-1133">Transmembrane helix</keyword>
<protein>
    <recommendedName>
        <fullName evidence="5">Transport permease protein</fullName>
    </recommendedName>
</protein>
<proteinExistence type="inferred from homology"/>
<dbReference type="AlphaFoldDB" id="A0A9E2BI89"/>
<evidence type="ECO:0000313" key="7">
    <source>
        <dbReference type="EMBL" id="MBT9145357.1"/>
    </source>
</evidence>
<keyword evidence="5" id="KW-0813">Transport</keyword>
<keyword evidence="2 5" id="KW-0812">Transmembrane</keyword>
<accession>A0A9E2BI89</accession>
<comment type="caution">
    <text evidence="7">The sequence shown here is derived from an EMBL/GenBank/DDBJ whole genome shotgun (WGS) entry which is preliminary data.</text>
</comment>
<dbReference type="Pfam" id="PF01061">
    <property type="entry name" value="ABC2_membrane"/>
    <property type="match status" value="1"/>
</dbReference>
<name>A0A9E2BI89_PSYF1</name>
<dbReference type="GO" id="GO:0140359">
    <property type="term" value="F:ABC-type transporter activity"/>
    <property type="evidence" value="ECO:0007669"/>
    <property type="project" value="InterPro"/>
</dbReference>
<dbReference type="InterPro" id="IPR051784">
    <property type="entry name" value="Nod_factor_ABC_transporter"/>
</dbReference>
<evidence type="ECO:0000256" key="2">
    <source>
        <dbReference type="ARBA" id="ARBA00022692"/>
    </source>
</evidence>
<dbReference type="Proteomes" id="UP000811545">
    <property type="component" value="Unassembled WGS sequence"/>
</dbReference>
<feature type="transmembrane region" description="Helical" evidence="5">
    <location>
        <begin position="188"/>
        <end position="211"/>
    </location>
</feature>
<dbReference type="InterPro" id="IPR013525">
    <property type="entry name" value="ABC2_TM"/>
</dbReference>
<dbReference type="InterPro" id="IPR000412">
    <property type="entry name" value="ABC_2_transport"/>
</dbReference>
<gene>
    <name evidence="7" type="ORF">DDT42_01228</name>
</gene>
<keyword evidence="4 5" id="KW-0472">Membrane</keyword>
<comment type="similarity">
    <text evidence="5">Belongs to the ABC-2 integral membrane protein family.</text>
</comment>
<dbReference type="PANTHER" id="PTHR43229:SF2">
    <property type="entry name" value="NODULATION PROTEIN J"/>
    <property type="match status" value="1"/>
</dbReference>
<keyword evidence="5" id="KW-1003">Cell membrane</keyword>
<feature type="transmembrane region" description="Helical" evidence="5">
    <location>
        <begin position="33"/>
        <end position="55"/>
    </location>
</feature>
<feature type="transmembrane region" description="Helical" evidence="5">
    <location>
        <begin position="67"/>
        <end position="90"/>
    </location>
</feature>
<evidence type="ECO:0000256" key="5">
    <source>
        <dbReference type="RuleBase" id="RU361157"/>
    </source>
</evidence>
<sequence>MAIDFSSLPAYLRKFLLSLWAGWKIISNWTEPLLFMVYLIVKPLSSVLILIVMFYVITGSFTGEQLLFIYVGNAFFSIVRAGVSSVWVITEDREWFETIKPIFISPGSYLSHILGRTSAEFLFSVFSSVILLVAGFFVLKLPLGINLPLFISTIILTLIITTILALLFCSVAFFVGHGGEFIVEGASGFLYLFSGVIFPASTLPTFLRIIAEANPITHLTNFFRASLGVSAAPQVELWKFYLISLIILALSYFIFNRALKLALKTGMFDQKLGH</sequence>
<dbReference type="EMBL" id="QLTW01000081">
    <property type="protein sequence ID" value="MBT9145357.1"/>
    <property type="molecule type" value="Genomic_DNA"/>
</dbReference>
<organism evidence="7 8">
    <name type="scientific">Psychracetigena formicireducens</name>
    <dbReference type="NCBI Taxonomy" id="2986056"/>
    <lineage>
        <taxon>Bacteria</taxon>
        <taxon>Bacillati</taxon>
        <taxon>Candidatus Lithacetigenota</taxon>
        <taxon>Candidatus Psychracetigena</taxon>
    </lineage>
</organism>
<feature type="transmembrane region" description="Helical" evidence="5">
    <location>
        <begin position="237"/>
        <end position="255"/>
    </location>
</feature>
<evidence type="ECO:0000256" key="3">
    <source>
        <dbReference type="ARBA" id="ARBA00022989"/>
    </source>
</evidence>